<comment type="catalytic activity">
    <reaction evidence="2">
        <text>N-terminal N-formyl-L-methionyl-[peptide] + H2O = N-terminal L-methionyl-[peptide] + formate</text>
        <dbReference type="Rhea" id="RHEA:24420"/>
        <dbReference type="Rhea" id="RHEA-COMP:10639"/>
        <dbReference type="Rhea" id="RHEA-COMP:10640"/>
        <dbReference type="ChEBI" id="CHEBI:15377"/>
        <dbReference type="ChEBI" id="CHEBI:15740"/>
        <dbReference type="ChEBI" id="CHEBI:49298"/>
        <dbReference type="ChEBI" id="CHEBI:64731"/>
        <dbReference type="EC" id="3.5.1.88"/>
    </reaction>
</comment>
<evidence type="ECO:0000256" key="1">
    <source>
        <dbReference type="ARBA" id="ARBA00010759"/>
    </source>
</evidence>
<feature type="binding site" evidence="2">
    <location>
        <position position="157"/>
    </location>
    <ligand>
        <name>Fe cation</name>
        <dbReference type="ChEBI" id="CHEBI:24875"/>
    </ligand>
</feature>
<comment type="cofactor">
    <cofactor evidence="2">
        <name>Fe(2+)</name>
        <dbReference type="ChEBI" id="CHEBI:29033"/>
    </cofactor>
    <text evidence="2">Binds 1 Fe(2+) ion.</text>
</comment>
<dbReference type="PANTHER" id="PTHR10458">
    <property type="entry name" value="PEPTIDE DEFORMYLASE"/>
    <property type="match status" value="1"/>
</dbReference>
<dbReference type="GO" id="GO:0046872">
    <property type="term" value="F:metal ion binding"/>
    <property type="evidence" value="ECO:0007669"/>
    <property type="project" value="UniProtKB-KW"/>
</dbReference>
<comment type="similarity">
    <text evidence="1 2">Belongs to the polypeptide deformylase family.</text>
</comment>
<feature type="active site" evidence="2">
    <location>
        <position position="158"/>
    </location>
</feature>
<dbReference type="HAMAP" id="MF_00163">
    <property type="entry name" value="Pep_deformylase"/>
    <property type="match status" value="1"/>
</dbReference>
<gene>
    <name evidence="2" type="primary">def</name>
    <name evidence="3" type="ORF">A2719_03095</name>
</gene>
<dbReference type="PIRSF" id="PIRSF004749">
    <property type="entry name" value="Pep_def"/>
    <property type="match status" value="1"/>
</dbReference>
<organism evidence="3 4">
    <name type="scientific">Candidatus Ryanbacteria bacterium RIFCSPHIGHO2_01_FULL_45_22</name>
    <dbReference type="NCBI Taxonomy" id="1802114"/>
    <lineage>
        <taxon>Bacteria</taxon>
        <taxon>Candidatus Ryaniibacteriota</taxon>
    </lineage>
</organism>
<dbReference type="STRING" id="1802114.A2719_03095"/>
<dbReference type="CDD" id="cd00487">
    <property type="entry name" value="Pep_deformylase"/>
    <property type="match status" value="1"/>
</dbReference>
<dbReference type="GO" id="GO:0006412">
    <property type="term" value="P:translation"/>
    <property type="evidence" value="ECO:0007669"/>
    <property type="project" value="UniProtKB-UniRule"/>
</dbReference>
<dbReference type="InterPro" id="IPR023635">
    <property type="entry name" value="Peptide_deformylase"/>
</dbReference>
<dbReference type="AlphaFoldDB" id="A0A1G2G0R8"/>
<dbReference type="SUPFAM" id="SSF56420">
    <property type="entry name" value="Peptide deformylase"/>
    <property type="match status" value="1"/>
</dbReference>
<comment type="caution">
    <text evidence="3">The sequence shown here is derived from an EMBL/GenBank/DDBJ whole genome shotgun (WGS) entry which is preliminary data.</text>
</comment>
<evidence type="ECO:0000313" key="4">
    <source>
        <dbReference type="Proteomes" id="UP000177480"/>
    </source>
</evidence>
<dbReference type="Proteomes" id="UP000177480">
    <property type="component" value="Unassembled WGS sequence"/>
</dbReference>
<dbReference type="EMBL" id="MHNK01000010">
    <property type="protein sequence ID" value="OGZ43923.1"/>
    <property type="molecule type" value="Genomic_DNA"/>
</dbReference>
<proteinExistence type="inferred from homology"/>
<comment type="function">
    <text evidence="2">Removes the formyl group from the N-terminal Met of newly synthesized proteins. Requires at least a dipeptide for an efficient rate of reaction. N-terminal L-methionine is a prerequisite for activity but the enzyme has broad specificity at other positions.</text>
</comment>
<keyword evidence="2" id="KW-0378">Hydrolase</keyword>
<protein>
    <recommendedName>
        <fullName evidence="2">Peptide deformylase</fullName>
        <shortName evidence="2">PDF</shortName>
        <ecNumber evidence="2">3.5.1.88</ecNumber>
    </recommendedName>
    <alternativeName>
        <fullName evidence="2">Polypeptide deformylase</fullName>
    </alternativeName>
</protein>
<evidence type="ECO:0000313" key="3">
    <source>
        <dbReference type="EMBL" id="OGZ43923.1"/>
    </source>
</evidence>
<dbReference type="NCBIfam" id="NF001159">
    <property type="entry name" value="PRK00150.1-3"/>
    <property type="match status" value="1"/>
</dbReference>
<dbReference type="NCBIfam" id="TIGR00079">
    <property type="entry name" value="pept_deformyl"/>
    <property type="match status" value="1"/>
</dbReference>
<keyword evidence="2" id="KW-0479">Metal-binding</keyword>
<dbReference type="EC" id="3.5.1.88" evidence="2"/>
<dbReference type="Pfam" id="PF01327">
    <property type="entry name" value="Pep_deformylase"/>
    <property type="match status" value="1"/>
</dbReference>
<dbReference type="PANTHER" id="PTHR10458:SF22">
    <property type="entry name" value="PEPTIDE DEFORMYLASE"/>
    <property type="match status" value="1"/>
</dbReference>
<reference evidence="3 4" key="1">
    <citation type="journal article" date="2016" name="Nat. Commun.">
        <title>Thousands of microbial genomes shed light on interconnected biogeochemical processes in an aquifer system.</title>
        <authorList>
            <person name="Anantharaman K."/>
            <person name="Brown C.T."/>
            <person name="Hug L.A."/>
            <person name="Sharon I."/>
            <person name="Castelle C.J."/>
            <person name="Probst A.J."/>
            <person name="Thomas B.C."/>
            <person name="Singh A."/>
            <person name="Wilkins M.J."/>
            <person name="Karaoz U."/>
            <person name="Brodie E.L."/>
            <person name="Williams K.H."/>
            <person name="Hubbard S.S."/>
            <person name="Banfield J.F."/>
        </authorList>
    </citation>
    <scope>NUCLEOTIDE SEQUENCE [LARGE SCALE GENOMIC DNA]</scope>
</reference>
<sequence>MSPQNSKKIVTNPNPVLHKRALEVPIVEITSKKIQHILADMTTALRGTSEGIGIAAPQIGHSLQIFLASEEALRWDELEDMPREDRKKKQWTYYTFINPIIRKASKKKTSETEGCLSVPKTYGTVERSEKITVEAYDETGKKFQRGTSKLYARVMQHEIDHLNGILFIEKAKNIKNIHAIKPEI</sequence>
<name>A0A1G2G0R8_9BACT</name>
<dbReference type="GO" id="GO:0042586">
    <property type="term" value="F:peptide deformylase activity"/>
    <property type="evidence" value="ECO:0007669"/>
    <property type="project" value="UniProtKB-UniRule"/>
</dbReference>
<dbReference type="InterPro" id="IPR036821">
    <property type="entry name" value="Peptide_deformylase_sf"/>
</dbReference>
<dbReference type="PRINTS" id="PR01576">
    <property type="entry name" value="PDEFORMYLASE"/>
</dbReference>
<feature type="binding site" evidence="2">
    <location>
        <position position="115"/>
    </location>
    <ligand>
        <name>Fe cation</name>
        <dbReference type="ChEBI" id="CHEBI:24875"/>
    </ligand>
</feature>
<accession>A0A1G2G0R8</accession>
<keyword evidence="2" id="KW-0648">Protein biosynthesis</keyword>
<keyword evidence="2" id="KW-0408">Iron</keyword>
<feature type="binding site" evidence="2">
    <location>
        <position position="161"/>
    </location>
    <ligand>
        <name>Fe cation</name>
        <dbReference type="ChEBI" id="CHEBI:24875"/>
    </ligand>
</feature>
<evidence type="ECO:0000256" key="2">
    <source>
        <dbReference type="HAMAP-Rule" id="MF_00163"/>
    </source>
</evidence>
<dbReference type="Gene3D" id="3.90.45.10">
    <property type="entry name" value="Peptide deformylase"/>
    <property type="match status" value="1"/>
</dbReference>